<protein>
    <submittedName>
        <fullName evidence="1">Uncharacterized protein</fullName>
    </submittedName>
</protein>
<keyword evidence="2" id="KW-1185">Reference proteome</keyword>
<evidence type="ECO:0000313" key="1">
    <source>
        <dbReference type="EMBL" id="RLN35285.1"/>
    </source>
</evidence>
<comment type="caution">
    <text evidence="1">The sequence shown here is derived from an EMBL/GenBank/DDBJ whole genome shotgun (WGS) entry which is preliminary data.</text>
</comment>
<evidence type="ECO:0000313" key="2">
    <source>
        <dbReference type="Proteomes" id="UP000275267"/>
    </source>
</evidence>
<organism evidence="1 2">
    <name type="scientific">Panicum miliaceum</name>
    <name type="common">Proso millet</name>
    <name type="synonym">Broomcorn millet</name>
    <dbReference type="NCBI Taxonomy" id="4540"/>
    <lineage>
        <taxon>Eukaryota</taxon>
        <taxon>Viridiplantae</taxon>
        <taxon>Streptophyta</taxon>
        <taxon>Embryophyta</taxon>
        <taxon>Tracheophyta</taxon>
        <taxon>Spermatophyta</taxon>
        <taxon>Magnoliopsida</taxon>
        <taxon>Liliopsida</taxon>
        <taxon>Poales</taxon>
        <taxon>Poaceae</taxon>
        <taxon>PACMAD clade</taxon>
        <taxon>Panicoideae</taxon>
        <taxon>Panicodae</taxon>
        <taxon>Paniceae</taxon>
        <taxon>Panicinae</taxon>
        <taxon>Panicum</taxon>
        <taxon>Panicum sect. Panicum</taxon>
    </lineage>
</organism>
<dbReference type="EMBL" id="PQIB02000002">
    <property type="protein sequence ID" value="RLN35285.1"/>
    <property type="molecule type" value="Genomic_DNA"/>
</dbReference>
<proteinExistence type="predicted"/>
<reference evidence="2" key="1">
    <citation type="journal article" date="2019" name="Nat. Commun.">
        <title>The genome of broomcorn millet.</title>
        <authorList>
            <person name="Zou C."/>
            <person name="Miki D."/>
            <person name="Li D."/>
            <person name="Tang Q."/>
            <person name="Xiao L."/>
            <person name="Rajput S."/>
            <person name="Deng P."/>
            <person name="Jia W."/>
            <person name="Huang R."/>
            <person name="Zhang M."/>
            <person name="Sun Y."/>
            <person name="Hu J."/>
            <person name="Fu X."/>
            <person name="Schnable P.S."/>
            <person name="Li F."/>
            <person name="Zhang H."/>
            <person name="Feng B."/>
            <person name="Zhu X."/>
            <person name="Liu R."/>
            <person name="Schnable J.C."/>
            <person name="Zhu J.-K."/>
            <person name="Zhang H."/>
        </authorList>
    </citation>
    <scope>NUCLEOTIDE SEQUENCE [LARGE SCALE GENOMIC DNA]</scope>
</reference>
<dbReference type="Proteomes" id="UP000275267">
    <property type="component" value="Unassembled WGS sequence"/>
</dbReference>
<gene>
    <name evidence="1" type="ORF">C2845_PM03G30100</name>
</gene>
<dbReference type="OrthoDB" id="10505626at2759"/>
<dbReference type="AlphaFoldDB" id="A0A3L6TAG4"/>
<accession>A0A3L6TAG4</accession>
<name>A0A3L6TAG4_PANMI</name>
<sequence>MDQLADLRLNFEMNLYFSPYIISLIKGKIRFRGICESKHSAFRPIKNDIGFIERPLTPFPAVEVDEEDNDNAGDAAQNVDQQAMSPSSPMQAQWVPTAGYFDPHFANMQQNIGHQFDCLATQMQQQLNLRFQNRNQQFQGQLNAGFETFGQQLHTKMYQPLMTSMQNPQQGLHGDIAAVDSRINDLPTSEQHDALIERQ</sequence>